<dbReference type="eggNOG" id="COG0474">
    <property type="taxonomic scope" value="Bacteria"/>
</dbReference>
<evidence type="ECO:0000313" key="13">
    <source>
        <dbReference type="Proteomes" id="UP000051647"/>
    </source>
</evidence>
<dbReference type="InterPro" id="IPR044492">
    <property type="entry name" value="P_typ_ATPase_HD_dom"/>
</dbReference>
<evidence type="ECO:0000256" key="9">
    <source>
        <dbReference type="ARBA" id="ARBA00023136"/>
    </source>
</evidence>
<dbReference type="SUPFAM" id="SSF56784">
    <property type="entry name" value="HAD-like"/>
    <property type="match status" value="1"/>
</dbReference>
<dbReference type="EMBL" id="AZFA01000010">
    <property type="protein sequence ID" value="KRL66845.1"/>
    <property type="molecule type" value="Genomic_DNA"/>
</dbReference>
<dbReference type="GO" id="GO:0036376">
    <property type="term" value="P:sodium ion export across plasma membrane"/>
    <property type="evidence" value="ECO:0007669"/>
    <property type="project" value="TreeGrafter"/>
</dbReference>
<feature type="domain" description="Cation-transporting P-type ATPase N-terminal" evidence="11">
    <location>
        <begin position="18"/>
        <end position="92"/>
    </location>
</feature>
<dbReference type="PATRIC" id="fig|1423815.3.peg.296"/>
<keyword evidence="7" id="KW-1278">Translocase</keyword>
<dbReference type="GO" id="GO:0006883">
    <property type="term" value="P:intracellular sodium ion homeostasis"/>
    <property type="evidence" value="ECO:0007669"/>
    <property type="project" value="TreeGrafter"/>
</dbReference>
<dbReference type="GO" id="GO:0005524">
    <property type="term" value="F:ATP binding"/>
    <property type="evidence" value="ECO:0007669"/>
    <property type="project" value="UniProtKB-KW"/>
</dbReference>
<evidence type="ECO:0000256" key="6">
    <source>
        <dbReference type="ARBA" id="ARBA00022840"/>
    </source>
</evidence>
<dbReference type="Pfam" id="PF00122">
    <property type="entry name" value="E1-E2_ATPase"/>
    <property type="match status" value="1"/>
</dbReference>
<dbReference type="InterPro" id="IPR036412">
    <property type="entry name" value="HAD-like_sf"/>
</dbReference>
<dbReference type="NCBIfam" id="TIGR01494">
    <property type="entry name" value="ATPase_P-type"/>
    <property type="match status" value="2"/>
</dbReference>
<dbReference type="RefSeq" id="WP_050901061.1">
    <property type="nucleotide sequence ID" value="NZ_AZFA01000010.1"/>
</dbReference>
<feature type="transmembrane region" description="Helical" evidence="10">
    <location>
        <begin position="871"/>
        <end position="891"/>
    </location>
</feature>
<evidence type="ECO:0000256" key="3">
    <source>
        <dbReference type="ARBA" id="ARBA00022475"/>
    </source>
</evidence>
<dbReference type="AlphaFoldDB" id="A0A0R1SC57"/>
<proteinExistence type="inferred from homology"/>
<feature type="transmembrane region" description="Helical" evidence="10">
    <location>
        <begin position="807"/>
        <end position="826"/>
    </location>
</feature>
<dbReference type="STRING" id="1423815.FC27_GL000291"/>
<dbReference type="GO" id="GO:0030007">
    <property type="term" value="P:intracellular potassium ion homeostasis"/>
    <property type="evidence" value="ECO:0007669"/>
    <property type="project" value="TreeGrafter"/>
</dbReference>
<dbReference type="PRINTS" id="PR00119">
    <property type="entry name" value="CATATPASE"/>
</dbReference>
<dbReference type="InterPro" id="IPR023298">
    <property type="entry name" value="ATPase_P-typ_TM_dom_sf"/>
</dbReference>
<evidence type="ECO:0000256" key="8">
    <source>
        <dbReference type="ARBA" id="ARBA00022989"/>
    </source>
</evidence>
<evidence type="ECO:0000259" key="11">
    <source>
        <dbReference type="SMART" id="SM00831"/>
    </source>
</evidence>
<keyword evidence="8 10" id="KW-1133">Transmembrane helix</keyword>
<dbReference type="Gene3D" id="1.20.1110.10">
    <property type="entry name" value="Calcium-transporting ATPase, transmembrane domain"/>
    <property type="match status" value="1"/>
</dbReference>
<dbReference type="Pfam" id="PF00690">
    <property type="entry name" value="Cation_ATPase_N"/>
    <property type="match status" value="1"/>
</dbReference>
<name>A0A0R1SC57_9LACO</name>
<dbReference type="InterPro" id="IPR018303">
    <property type="entry name" value="ATPase_P-typ_P_site"/>
</dbReference>
<dbReference type="OrthoDB" id="9760364at2"/>
<keyword evidence="3" id="KW-1003">Cell membrane</keyword>
<feature type="transmembrane region" description="Helical" evidence="10">
    <location>
        <begin position="76"/>
        <end position="95"/>
    </location>
</feature>
<gene>
    <name evidence="12" type="ORF">FC27_GL000291</name>
</gene>
<evidence type="ECO:0000256" key="2">
    <source>
        <dbReference type="ARBA" id="ARBA00005675"/>
    </source>
</evidence>
<reference evidence="12 13" key="1">
    <citation type="journal article" date="2015" name="Genome Announc.">
        <title>Expanding the biotechnology potential of lactobacilli through comparative genomics of 213 strains and associated genera.</title>
        <authorList>
            <person name="Sun Z."/>
            <person name="Harris H.M."/>
            <person name="McCann A."/>
            <person name="Guo C."/>
            <person name="Argimon S."/>
            <person name="Zhang W."/>
            <person name="Yang X."/>
            <person name="Jeffery I.B."/>
            <person name="Cooney J.C."/>
            <person name="Kagawa T.F."/>
            <person name="Liu W."/>
            <person name="Song Y."/>
            <person name="Salvetti E."/>
            <person name="Wrobel A."/>
            <person name="Rasinkangas P."/>
            <person name="Parkhill J."/>
            <person name="Rea M.C."/>
            <person name="O'Sullivan O."/>
            <person name="Ritari J."/>
            <person name="Douillard F.P."/>
            <person name="Paul Ross R."/>
            <person name="Yang R."/>
            <person name="Briner A.E."/>
            <person name="Felis G.E."/>
            <person name="de Vos W.M."/>
            <person name="Barrangou R."/>
            <person name="Klaenhammer T.R."/>
            <person name="Caufield P.W."/>
            <person name="Cui Y."/>
            <person name="Zhang H."/>
            <person name="O'Toole P.W."/>
        </authorList>
    </citation>
    <scope>NUCLEOTIDE SEQUENCE [LARGE SCALE GENOMIC DNA]</scope>
    <source>
        <strain evidence="12 13">DSM 14857</strain>
    </source>
</reference>
<dbReference type="GO" id="GO:0005886">
    <property type="term" value="C:plasma membrane"/>
    <property type="evidence" value="ECO:0007669"/>
    <property type="project" value="UniProtKB-SubCell"/>
</dbReference>
<evidence type="ECO:0000256" key="5">
    <source>
        <dbReference type="ARBA" id="ARBA00022741"/>
    </source>
</evidence>
<evidence type="ECO:0000256" key="10">
    <source>
        <dbReference type="SAM" id="Phobius"/>
    </source>
</evidence>
<dbReference type="InterPro" id="IPR023214">
    <property type="entry name" value="HAD_sf"/>
</dbReference>
<dbReference type="Pfam" id="PF00689">
    <property type="entry name" value="Cation_ATPase_C"/>
    <property type="match status" value="1"/>
</dbReference>
<keyword evidence="5" id="KW-0547">Nucleotide-binding</keyword>
<dbReference type="SUPFAM" id="SSF81665">
    <property type="entry name" value="Calcium ATPase, transmembrane domain M"/>
    <property type="match status" value="1"/>
</dbReference>
<feature type="transmembrane region" description="Helical" evidence="10">
    <location>
        <begin position="278"/>
        <end position="299"/>
    </location>
</feature>
<dbReference type="FunFam" id="3.40.50.1000:FF:000028">
    <property type="entry name" value="Calcium-transporting P-type ATPase, putative"/>
    <property type="match status" value="1"/>
</dbReference>
<dbReference type="InterPro" id="IPR059000">
    <property type="entry name" value="ATPase_P-type_domA"/>
</dbReference>
<dbReference type="PANTHER" id="PTHR43294">
    <property type="entry name" value="SODIUM/POTASSIUM-TRANSPORTING ATPASE SUBUNIT ALPHA"/>
    <property type="match status" value="1"/>
</dbReference>
<dbReference type="Gene3D" id="2.70.150.10">
    <property type="entry name" value="Calcium-transporting ATPase, cytoplasmic transduction domain A"/>
    <property type="match status" value="1"/>
</dbReference>
<accession>A0A0R1SC57</accession>
<comment type="subcellular location">
    <subcellularLocation>
        <location evidence="1">Cell membrane</location>
        <topology evidence="1">Multi-pass membrane protein</topology>
    </subcellularLocation>
</comment>
<organism evidence="12 13">
    <name type="scientific">Companilactobacillus versmoldensis DSM 14857 = KCTC 3814</name>
    <dbReference type="NCBI Taxonomy" id="1423815"/>
    <lineage>
        <taxon>Bacteria</taxon>
        <taxon>Bacillati</taxon>
        <taxon>Bacillota</taxon>
        <taxon>Bacilli</taxon>
        <taxon>Lactobacillales</taxon>
        <taxon>Lactobacillaceae</taxon>
        <taxon>Companilactobacillus</taxon>
    </lineage>
</organism>
<dbReference type="PROSITE" id="PS00154">
    <property type="entry name" value="ATPASE_E1_E2"/>
    <property type="match status" value="1"/>
</dbReference>
<feature type="transmembrane region" description="Helical" evidence="10">
    <location>
        <begin position="737"/>
        <end position="765"/>
    </location>
</feature>
<dbReference type="InterPro" id="IPR004014">
    <property type="entry name" value="ATPase_P-typ_cation-transptr_N"/>
</dbReference>
<sequence length="931" mass="101497">MNVFKACFQNERIDFLTKFYQLTTSDVLDKLLVDSKRGLTNEQVLDNRKLYGTNELTEKKEDPLWKVFLKGFKEPIVIVLLGAVLLSLLSSLYAFNFQNNSQHGKEALYEAIAIGILVLINATIVFFQEMSTKKSLDALKEMNDRTSVVLRDFEWQTVPTAELVVGDIIKVKMGDFVEADVRWLESSELQVIESHLTGEADAIQKDIDAISDDVQLTDRNNMGYSGSTVANGQGVGIIVGIGQNTELGNIATMLNNTDKKPSPLQTTIKKLTGSLMKASGAIVLMTFVIGIIKAGGFSIDSISSVLSTSISLAVASIPDAMPIVLSIVLTIGATKTALNNGLIKSLNSVETLGSTSYIASDKTGTLTQNQMTVTEYYDGTNLYKVDGLGYETTGDIKADANKSVISDSAFLAGAVLCNESAVKEVDGEMKPFGNPTEIALNVLGQKAGVTKEGLLKDRELTRTLPFTSARKMMSVIVKSGSGYRLYTKGAPDVLLKNSQNILLDGEMVSSKNADRFNEIFDGYAKKALRTLAVAYRDISQKEAETASVEELEQNLTIVGIAGIIDPPRPEVKQSVKTLNDAKIEVVMITGDHAQTARAIAYDLGIVKSRDARVVEGTEIENMTDDELFKLVLETNIYARVTPEHKQRIIKQLQRQKQIVAMTGDGVNDAPALKAADIGIAMGITGTEVTKDSADLILLDDKFTTIEKSVRSGRMIYANIKNFMRHELTTNVAEVSALLFGLFLTTSFGQVGAGTATLSALMVLWVNMISDSIPSFALGYDVAESDIMKEKPRDVNESVLANHTWSRVLIRGLVMGGMVYLAFVWAAKNGATAQQAQTVAFLTLVFGQLWHVFDARSSKSIFRRNPFENKHLLAAVAFASVSSILVTAIPFFNMVMGTAQLPMVVYIMLVFIPALPTLILSGIKEIFGIKIW</sequence>
<dbReference type="Proteomes" id="UP000051647">
    <property type="component" value="Unassembled WGS sequence"/>
</dbReference>
<dbReference type="PRINTS" id="PR00120">
    <property type="entry name" value="HATPASE"/>
</dbReference>
<dbReference type="InterPro" id="IPR006068">
    <property type="entry name" value="ATPase_P-typ_cation-transptr_C"/>
</dbReference>
<feature type="transmembrane region" description="Helical" evidence="10">
    <location>
        <begin position="903"/>
        <end position="922"/>
    </location>
</feature>
<dbReference type="InterPro" id="IPR008250">
    <property type="entry name" value="ATPase_P-typ_transduc_dom_A_sf"/>
</dbReference>
<keyword evidence="6" id="KW-0067">ATP-binding</keyword>
<protein>
    <submittedName>
        <fullName evidence="12">Cation-transporting ATPase</fullName>
    </submittedName>
</protein>
<dbReference type="Gene3D" id="3.40.50.1000">
    <property type="entry name" value="HAD superfamily/HAD-like"/>
    <property type="match status" value="1"/>
</dbReference>
<dbReference type="GO" id="GO:0005391">
    <property type="term" value="F:P-type sodium:potassium-exchanging transporter activity"/>
    <property type="evidence" value="ECO:0007669"/>
    <property type="project" value="TreeGrafter"/>
</dbReference>
<evidence type="ECO:0000256" key="4">
    <source>
        <dbReference type="ARBA" id="ARBA00022692"/>
    </source>
</evidence>
<comment type="caution">
    <text evidence="12">The sequence shown here is derived from an EMBL/GenBank/DDBJ whole genome shotgun (WGS) entry which is preliminary data.</text>
</comment>
<dbReference type="GO" id="GO:0016887">
    <property type="term" value="F:ATP hydrolysis activity"/>
    <property type="evidence" value="ECO:0007669"/>
    <property type="project" value="InterPro"/>
</dbReference>
<dbReference type="SFLD" id="SFLDF00027">
    <property type="entry name" value="p-type_atpase"/>
    <property type="match status" value="1"/>
</dbReference>
<dbReference type="Pfam" id="PF13246">
    <property type="entry name" value="Cation_ATPase"/>
    <property type="match status" value="1"/>
</dbReference>
<dbReference type="SFLD" id="SFLDG00002">
    <property type="entry name" value="C1.7:_P-type_atpase_like"/>
    <property type="match status" value="1"/>
</dbReference>
<feature type="transmembrane region" description="Helical" evidence="10">
    <location>
        <begin position="107"/>
        <end position="127"/>
    </location>
</feature>
<dbReference type="SUPFAM" id="SSF81653">
    <property type="entry name" value="Calcium ATPase, transduction domain A"/>
    <property type="match status" value="1"/>
</dbReference>
<dbReference type="SFLD" id="SFLDS00003">
    <property type="entry name" value="Haloacid_Dehalogenase"/>
    <property type="match status" value="1"/>
</dbReference>
<dbReference type="SUPFAM" id="SSF81660">
    <property type="entry name" value="Metal cation-transporting ATPase, ATP-binding domain N"/>
    <property type="match status" value="1"/>
</dbReference>
<keyword evidence="9 10" id="KW-0472">Membrane</keyword>
<evidence type="ECO:0000313" key="12">
    <source>
        <dbReference type="EMBL" id="KRL66845.1"/>
    </source>
</evidence>
<dbReference type="InterPro" id="IPR001757">
    <property type="entry name" value="P_typ_ATPase"/>
</dbReference>
<dbReference type="GO" id="GO:1990573">
    <property type="term" value="P:potassium ion import across plasma membrane"/>
    <property type="evidence" value="ECO:0007669"/>
    <property type="project" value="TreeGrafter"/>
</dbReference>
<evidence type="ECO:0000256" key="7">
    <source>
        <dbReference type="ARBA" id="ARBA00022967"/>
    </source>
</evidence>
<dbReference type="InterPro" id="IPR050510">
    <property type="entry name" value="Cation_transp_ATPase_P-type"/>
</dbReference>
<evidence type="ECO:0000256" key="1">
    <source>
        <dbReference type="ARBA" id="ARBA00004651"/>
    </source>
</evidence>
<dbReference type="InterPro" id="IPR023299">
    <property type="entry name" value="ATPase_P-typ_cyto_dom_N"/>
</dbReference>
<dbReference type="PANTHER" id="PTHR43294:SF21">
    <property type="entry name" value="CATION TRANSPORTING ATPASE"/>
    <property type="match status" value="1"/>
</dbReference>
<dbReference type="SMART" id="SM00831">
    <property type="entry name" value="Cation_ATPase_N"/>
    <property type="match status" value="1"/>
</dbReference>
<keyword evidence="4 10" id="KW-0812">Transmembrane</keyword>
<comment type="similarity">
    <text evidence="2">Belongs to the cation transport ATPase (P-type) (TC 3.A.3) family. Type IIA subfamily.</text>
</comment>
<keyword evidence="13" id="KW-1185">Reference proteome</keyword>
<dbReference type="GO" id="GO:1902600">
    <property type="term" value="P:proton transmembrane transport"/>
    <property type="evidence" value="ECO:0007669"/>
    <property type="project" value="TreeGrafter"/>
</dbReference>
<dbReference type="Gene3D" id="3.40.1110.10">
    <property type="entry name" value="Calcium-transporting ATPase, cytoplasmic domain N"/>
    <property type="match status" value="1"/>
</dbReference>